<feature type="transmembrane region" description="Helical" evidence="1">
    <location>
        <begin position="39"/>
        <end position="61"/>
    </location>
</feature>
<dbReference type="AlphaFoldDB" id="A7NKD9"/>
<dbReference type="Pfam" id="PF11127">
    <property type="entry name" value="YgaP-like_TM"/>
    <property type="match status" value="1"/>
</dbReference>
<dbReference type="EMBL" id="CP000804">
    <property type="protein sequence ID" value="ABU57959.1"/>
    <property type="molecule type" value="Genomic_DNA"/>
</dbReference>
<keyword evidence="1" id="KW-1133">Transmembrane helix</keyword>
<evidence type="ECO:0000313" key="3">
    <source>
        <dbReference type="EMBL" id="ABU57959.1"/>
    </source>
</evidence>
<dbReference type="eggNOG" id="ENOG5030T57">
    <property type="taxonomic scope" value="Bacteria"/>
</dbReference>
<evidence type="ECO:0000259" key="2">
    <source>
        <dbReference type="Pfam" id="PF11127"/>
    </source>
</evidence>
<dbReference type="RefSeq" id="WP_012120384.1">
    <property type="nucleotide sequence ID" value="NC_009767.1"/>
</dbReference>
<dbReference type="KEGG" id="rca:Rcas_1868"/>
<accession>A7NKD9</accession>
<keyword evidence="4" id="KW-1185">Reference proteome</keyword>
<dbReference type="HOGENOM" id="CLU_176022_4_1_0"/>
<dbReference type="Proteomes" id="UP000000263">
    <property type="component" value="Chromosome"/>
</dbReference>
<keyword evidence="1" id="KW-0472">Membrane</keyword>
<sequence length="72" mass="7688">MFRQNVGPIDRGIRAILGIVLLIATFVLLSGFWQALIGLVAVILLITAIFGVCPLYSALGIDTTPTRPAAKH</sequence>
<evidence type="ECO:0000313" key="4">
    <source>
        <dbReference type="Proteomes" id="UP000000263"/>
    </source>
</evidence>
<organism evidence="3 4">
    <name type="scientific">Roseiflexus castenholzii (strain DSM 13941 / HLO8)</name>
    <dbReference type="NCBI Taxonomy" id="383372"/>
    <lineage>
        <taxon>Bacteria</taxon>
        <taxon>Bacillati</taxon>
        <taxon>Chloroflexota</taxon>
        <taxon>Chloroflexia</taxon>
        <taxon>Chloroflexales</taxon>
        <taxon>Roseiflexineae</taxon>
        <taxon>Roseiflexaceae</taxon>
        <taxon>Roseiflexus</taxon>
    </lineage>
</organism>
<name>A7NKD9_ROSCS</name>
<proteinExistence type="predicted"/>
<protein>
    <recommendedName>
        <fullName evidence="2">Inner membrane protein YgaP-like transmembrane domain-containing protein</fullName>
    </recommendedName>
</protein>
<dbReference type="OrthoDB" id="5405951at2"/>
<dbReference type="STRING" id="383372.Rcas_1868"/>
<reference evidence="3 4" key="1">
    <citation type="submission" date="2007-08" db="EMBL/GenBank/DDBJ databases">
        <title>Complete sequence of Roseiflexus castenholzii DSM 13941.</title>
        <authorList>
            <consortium name="US DOE Joint Genome Institute"/>
            <person name="Copeland A."/>
            <person name="Lucas S."/>
            <person name="Lapidus A."/>
            <person name="Barry K."/>
            <person name="Glavina del Rio T."/>
            <person name="Dalin E."/>
            <person name="Tice H."/>
            <person name="Pitluck S."/>
            <person name="Thompson L.S."/>
            <person name="Brettin T."/>
            <person name="Bruce D."/>
            <person name="Detter J.C."/>
            <person name="Han C."/>
            <person name="Tapia R."/>
            <person name="Schmutz J."/>
            <person name="Larimer F."/>
            <person name="Land M."/>
            <person name="Hauser L."/>
            <person name="Kyrpides N."/>
            <person name="Mikhailova N."/>
            <person name="Bryant D.A."/>
            <person name="Hanada S."/>
            <person name="Tsukatani Y."/>
            <person name="Richardson P."/>
        </authorList>
    </citation>
    <scope>NUCLEOTIDE SEQUENCE [LARGE SCALE GENOMIC DNA]</scope>
    <source>
        <strain evidence="4">DSM 13941 / HLO8</strain>
    </source>
</reference>
<keyword evidence="1" id="KW-0812">Transmembrane</keyword>
<evidence type="ECO:0000256" key="1">
    <source>
        <dbReference type="SAM" id="Phobius"/>
    </source>
</evidence>
<feature type="transmembrane region" description="Helical" evidence="1">
    <location>
        <begin position="12"/>
        <end position="33"/>
    </location>
</feature>
<gene>
    <name evidence="3" type="ordered locus">Rcas_1868</name>
</gene>
<feature type="domain" description="Inner membrane protein YgaP-like transmembrane" evidence="2">
    <location>
        <begin position="4"/>
        <end position="66"/>
    </location>
</feature>
<dbReference type="InterPro" id="IPR021309">
    <property type="entry name" value="YgaP-like_TM"/>
</dbReference>